<name>A0A4Z2ENS5_9TELE</name>
<protein>
    <submittedName>
        <fullName evidence="1">Uncharacterized protein</fullName>
    </submittedName>
</protein>
<evidence type="ECO:0000313" key="2">
    <source>
        <dbReference type="Proteomes" id="UP000314294"/>
    </source>
</evidence>
<reference evidence="1 2" key="1">
    <citation type="submission" date="2019-03" db="EMBL/GenBank/DDBJ databases">
        <title>First draft genome of Liparis tanakae, snailfish: a comprehensive survey of snailfish specific genes.</title>
        <authorList>
            <person name="Kim W."/>
            <person name="Song I."/>
            <person name="Jeong J.-H."/>
            <person name="Kim D."/>
            <person name="Kim S."/>
            <person name="Ryu S."/>
            <person name="Song J.Y."/>
            <person name="Lee S.K."/>
        </authorList>
    </citation>
    <scope>NUCLEOTIDE SEQUENCE [LARGE SCALE GENOMIC DNA]</scope>
    <source>
        <tissue evidence="1">Muscle</tissue>
    </source>
</reference>
<keyword evidence="2" id="KW-1185">Reference proteome</keyword>
<dbReference type="AlphaFoldDB" id="A0A4Z2ENS5"/>
<proteinExistence type="predicted"/>
<organism evidence="1 2">
    <name type="scientific">Liparis tanakae</name>
    <name type="common">Tanaka's snailfish</name>
    <dbReference type="NCBI Taxonomy" id="230148"/>
    <lineage>
        <taxon>Eukaryota</taxon>
        <taxon>Metazoa</taxon>
        <taxon>Chordata</taxon>
        <taxon>Craniata</taxon>
        <taxon>Vertebrata</taxon>
        <taxon>Euteleostomi</taxon>
        <taxon>Actinopterygii</taxon>
        <taxon>Neopterygii</taxon>
        <taxon>Teleostei</taxon>
        <taxon>Neoteleostei</taxon>
        <taxon>Acanthomorphata</taxon>
        <taxon>Eupercaria</taxon>
        <taxon>Perciformes</taxon>
        <taxon>Cottioidei</taxon>
        <taxon>Cottales</taxon>
        <taxon>Liparidae</taxon>
        <taxon>Liparis</taxon>
    </lineage>
</organism>
<accession>A0A4Z2ENS5</accession>
<sequence>MVGDLFFWSFCCLRLWRRDKKPTVRGSNGVYEAGTRRGKEISGCEEAPEEVLLCQHINTFAVEKCRQRSHSLPK</sequence>
<gene>
    <name evidence="1" type="ORF">EYF80_059449</name>
</gene>
<comment type="caution">
    <text evidence="1">The sequence shown here is derived from an EMBL/GenBank/DDBJ whole genome shotgun (WGS) entry which is preliminary data.</text>
</comment>
<evidence type="ECO:0000313" key="1">
    <source>
        <dbReference type="EMBL" id="TNN30399.1"/>
    </source>
</evidence>
<dbReference type="EMBL" id="SRLO01004530">
    <property type="protein sequence ID" value="TNN30399.1"/>
    <property type="molecule type" value="Genomic_DNA"/>
</dbReference>
<dbReference type="Proteomes" id="UP000314294">
    <property type="component" value="Unassembled WGS sequence"/>
</dbReference>